<dbReference type="AlphaFoldDB" id="A0AA39P0K7"/>
<comment type="caution">
    <text evidence="1">The sequence shown here is derived from an EMBL/GenBank/DDBJ whole genome shotgun (WGS) entry which is preliminary data.</text>
</comment>
<evidence type="ECO:0000313" key="1">
    <source>
        <dbReference type="EMBL" id="KAK0475337.1"/>
    </source>
</evidence>
<protein>
    <submittedName>
        <fullName evidence="1">Uncharacterized protein</fullName>
    </submittedName>
</protein>
<dbReference type="InterPro" id="IPR025332">
    <property type="entry name" value="DUF4238"/>
</dbReference>
<accession>A0AA39P0K7</accession>
<dbReference type="Proteomes" id="UP001175228">
    <property type="component" value="Unassembled WGS sequence"/>
</dbReference>
<evidence type="ECO:0000313" key="2">
    <source>
        <dbReference type="Proteomes" id="UP001175228"/>
    </source>
</evidence>
<name>A0AA39P0K7_9AGAR</name>
<dbReference type="Pfam" id="PF14022">
    <property type="entry name" value="DUF4238"/>
    <property type="match status" value="1"/>
</dbReference>
<dbReference type="EMBL" id="JAUEPU010000152">
    <property type="protein sequence ID" value="KAK0475337.1"/>
    <property type="molecule type" value="Genomic_DNA"/>
</dbReference>
<sequence>MVFISILLRHSYSGCEARRLHLRVTSFILIPPGCTSQRDLSATDITCQFSALMHPRTQPLASSHTLPPTHRDQFHHAIPRFILRQFQVGPRKSKAERQKHFQRTREDPDYVLYYDIASGSLDVCSIGTIYGLKNLYTDANNPSNANELEQKLAILEKDASIVIKALHSNLPSGKATLKRCDVERLRKFLFVMHYRNMGGSYFDPDHPHGGSTIRKWLERYKAKHHCRTHTDVWLHVLRYYLDTPHSRILDHAKAIYDERGMEMVHLQMLNHVDPDMENYEALAYDVQASMSFLCIWEAHDTSEFILSDSGFGLWEGLSVSGDSVHRVFVVSPRIAVVLRSNWTPTFEKMGPVISDLLKIPQERPVPKLVDGSAGFRIPEGVDIASINWNTFRSPDDLFTFTITKLSLAQTDSLNAVLLKNVHHDGALTFLGKERMLRTIRAFCHDPTNKYDRPKFASLMRHLSIIPTNVTRPTLLSDGPVDTELYVALMEIQLAKNHLPSRWDRALSVFRLMKDTSIRMTCPFMLEHIFNLSAVMQECRNHFGGDVYKIAGGPFMLEPSLSEEVSLRVFQALDRFILEGLGMRLAYDTKDILGQVAKDIVLVAFLDWVIDESSHVLVNMSVVTRQAVRRKIVCAG</sequence>
<proteinExistence type="predicted"/>
<reference evidence="1" key="1">
    <citation type="submission" date="2023-06" db="EMBL/GenBank/DDBJ databases">
        <authorList>
            <consortium name="Lawrence Berkeley National Laboratory"/>
            <person name="Ahrendt S."/>
            <person name="Sahu N."/>
            <person name="Indic B."/>
            <person name="Wong-Bajracharya J."/>
            <person name="Merenyi Z."/>
            <person name="Ke H.-M."/>
            <person name="Monk M."/>
            <person name="Kocsube S."/>
            <person name="Drula E."/>
            <person name="Lipzen A."/>
            <person name="Balint B."/>
            <person name="Henrissat B."/>
            <person name="Andreopoulos B."/>
            <person name="Martin F.M."/>
            <person name="Harder C.B."/>
            <person name="Rigling D."/>
            <person name="Ford K.L."/>
            <person name="Foster G.D."/>
            <person name="Pangilinan J."/>
            <person name="Papanicolaou A."/>
            <person name="Barry K."/>
            <person name="LaButti K."/>
            <person name="Viragh M."/>
            <person name="Koriabine M."/>
            <person name="Yan M."/>
            <person name="Riley R."/>
            <person name="Champramary S."/>
            <person name="Plett K.L."/>
            <person name="Tsai I.J."/>
            <person name="Slot J."/>
            <person name="Sipos G."/>
            <person name="Plett J."/>
            <person name="Nagy L.G."/>
            <person name="Grigoriev I.V."/>
        </authorList>
    </citation>
    <scope>NUCLEOTIDE SEQUENCE</scope>
    <source>
        <strain evidence="1">HWK02</strain>
    </source>
</reference>
<keyword evidence="2" id="KW-1185">Reference proteome</keyword>
<organism evidence="1 2">
    <name type="scientific">Armillaria luteobubalina</name>
    <dbReference type="NCBI Taxonomy" id="153913"/>
    <lineage>
        <taxon>Eukaryota</taxon>
        <taxon>Fungi</taxon>
        <taxon>Dikarya</taxon>
        <taxon>Basidiomycota</taxon>
        <taxon>Agaricomycotina</taxon>
        <taxon>Agaricomycetes</taxon>
        <taxon>Agaricomycetidae</taxon>
        <taxon>Agaricales</taxon>
        <taxon>Marasmiineae</taxon>
        <taxon>Physalacriaceae</taxon>
        <taxon>Armillaria</taxon>
    </lineage>
</organism>
<gene>
    <name evidence="1" type="ORF">EDD18DRAFT_213870</name>
</gene>